<dbReference type="NCBIfam" id="NF004747">
    <property type="entry name" value="PRK06078.1"/>
    <property type="match status" value="1"/>
</dbReference>
<keyword evidence="16" id="KW-1185">Reference proteome</keyword>
<comment type="catalytic activity">
    <reaction evidence="13">
        <text>thymidine + phosphate = 2-deoxy-alpha-D-ribose 1-phosphate + thymine</text>
        <dbReference type="Rhea" id="RHEA:16037"/>
        <dbReference type="ChEBI" id="CHEBI:17748"/>
        <dbReference type="ChEBI" id="CHEBI:17821"/>
        <dbReference type="ChEBI" id="CHEBI:43474"/>
        <dbReference type="ChEBI" id="CHEBI:57259"/>
        <dbReference type="EC" id="2.4.2.2"/>
    </reaction>
</comment>
<dbReference type="InterPro" id="IPR000053">
    <property type="entry name" value="Thymidine/pyrmidine_PPase"/>
</dbReference>
<evidence type="ECO:0000256" key="11">
    <source>
        <dbReference type="ARBA" id="ARBA00022958"/>
    </source>
</evidence>
<dbReference type="SMART" id="SM00941">
    <property type="entry name" value="PYNP_C"/>
    <property type="match status" value="1"/>
</dbReference>
<evidence type="ECO:0000256" key="2">
    <source>
        <dbReference type="ARBA" id="ARBA00001958"/>
    </source>
</evidence>
<dbReference type="GO" id="GO:0005829">
    <property type="term" value="C:cytosol"/>
    <property type="evidence" value="ECO:0007669"/>
    <property type="project" value="TreeGrafter"/>
</dbReference>
<keyword evidence="8" id="KW-0328">Glycosyltransferase</keyword>
<dbReference type="Pfam" id="PF02885">
    <property type="entry name" value="Glycos_trans_3N"/>
    <property type="match status" value="1"/>
</dbReference>
<keyword evidence="11" id="KW-0630">Potassium</keyword>
<comment type="catalytic activity">
    <reaction evidence="1">
        <text>2'-deoxyuridine + phosphate = 2-deoxy-alpha-D-ribose 1-phosphate + uracil</text>
        <dbReference type="Rhea" id="RHEA:22824"/>
        <dbReference type="ChEBI" id="CHEBI:16450"/>
        <dbReference type="ChEBI" id="CHEBI:17568"/>
        <dbReference type="ChEBI" id="CHEBI:43474"/>
        <dbReference type="ChEBI" id="CHEBI:57259"/>
        <dbReference type="EC" id="2.4.2.2"/>
    </reaction>
</comment>
<dbReference type="PANTHER" id="PTHR10515">
    <property type="entry name" value="THYMIDINE PHOSPHORYLASE"/>
    <property type="match status" value="1"/>
</dbReference>
<comment type="caution">
    <text evidence="15">The sequence shown here is derived from an EMBL/GenBank/DDBJ whole genome shotgun (WGS) entry which is preliminary data.</text>
</comment>
<evidence type="ECO:0000256" key="5">
    <source>
        <dbReference type="ARBA" id="ARBA00011738"/>
    </source>
</evidence>
<dbReference type="GO" id="GO:0006213">
    <property type="term" value="P:pyrimidine nucleoside metabolic process"/>
    <property type="evidence" value="ECO:0007669"/>
    <property type="project" value="InterPro"/>
</dbReference>
<dbReference type="EC" id="2.4.2.2" evidence="6"/>
<dbReference type="GO" id="GO:0009032">
    <property type="term" value="F:thymidine phosphorylase activity"/>
    <property type="evidence" value="ECO:0007669"/>
    <property type="project" value="TreeGrafter"/>
</dbReference>
<dbReference type="RefSeq" id="WP_188496683.1">
    <property type="nucleotide sequence ID" value="NZ_BMFV01000008.1"/>
</dbReference>
<feature type="domain" description="Pyrimidine nucleoside phosphorylase C-terminal" evidence="14">
    <location>
        <begin position="345"/>
        <end position="418"/>
    </location>
</feature>
<comment type="subunit">
    <text evidence="5">Homodimer.</text>
</comment>
<dbReference type="InterPro" id="IPR013102">
    <property type="entry name" value="PYNP_C"/>
</dbReference>
<dbReference type="NCBIfam" id="TIGR02644">
    <property type="entry name" value="Y_phosphoryl"/>
    <property type="match status" value="1"/>
</dbReference>
<keyword evidence="9" id="KW-0808">Transferase</keyword>
<dbReference type="Pfam" id="PF07831">
    <property type="entry name" value="PYNP_C"/>
    <property type="match status" value="1"/>
</dbReference>
<dbReference type="PIRSF" id="PIRSF000478">
    <property type="entry name" value="TP_PyNP"/>
    <property type="match status" value="1"/>
</dbReference>
<dbReference type="InterPro" id="IPR036566">
    <property type="entry name" value="PYNP-like_C_sf"/>
</dbReference>
<evidence type="ECO:0000256" key="4">
    <source>
        <dbReference type="ARBA" id="ARBA00006915"/>
    </source>
</evidence>
<comment type="similarity">
    <text evidence="4">Belongs to the thymidine/pyrimidine-nucleoside phosphorylase family.</text>
</comment>
<evidence type="ECO:0000256" key="9">
    <source>
        <dbReference type="ARBA" id="ARBA00022679"/>
    </source>
</evidence>
<evidence type="ECO:0000256" key="1">
    <source>
        <dbReference type="ARBA" id="ARBA00001066"/>
    </source>
</evidence>
<dbReference type="InterPro" id="IPR000312">
    <property type="entry name" value="Glycosyl_Trfase_fam3"/>
</dbReference>
<dbReference type="InterPro" id="IPR036320">
    <property type="entry name" value="Glycosyl_Trfase_fam3_N_dom_sf"/>
</dbReference>
<evidence type="ECO:0000256" key="7">
    <source>
        <dbReference type="ARBA" id="ARBA00014680"/>
    </source>
</evidence>
<dbReference type="GO" id="GO:0004645">
    <property type="term" value="F:1,4-alpha-oligoglucan phosphorylase activity"/>
    <property type="evidence" value="ECO:0007669"/>
    <property type="project" value="InterPro"/>
</dbReference>
<dbReference type="SUPFAM" id="SSF47648">
    <property type="entry name" value="Nucleoside phosphorylase/phosphoribosyltransferase N-terminal domain"/>
    <property type="match status" value="1"/>
</dbReference>
<sequence length="433" mass="46426">MRMLDLIEKKREGQALSTEEIHFFIDGYTRDQIPDYQVSALLMAIYFKGMTDQEISDLTMAMVDSGDTVDLSPIKGIKVDKHSTGGVGDKTSLIVGPLVAAAGVPVAKMSGRGLGHTGGTIDKLEAIPGFHIELSRDEFIEHVNTHKIAIVGQSGNLTPADKKLYALRDVTGTVASIPLIASSIMSKKIASGADSIVLDVKVGSGAFMKTLEDARRLAAEMVSIGKSLNRQTIAVLSDMNQPLGREVGNANEVREAIDVLKGQGEERLTEVCLTIASQMVVAGGIYKDVESAHEGLQELISSGQALEQFKTFVQAQGGDPAVIDDPSQLPEASQHIKFQTDQEGYVHSIDAEQVGLAAMLLGAGRQQKEDAIDYAVGITLLKKVGDPINIGDTLAVLHCQHPSVAEALEKLEAAYQISSQKPEEQPIIYDIIK</sequence>
<comment type="function">
    <text evidence="3">Catalyzes phosphorolysis of the pyrimidine nucleosides uridine, thymidine and 2'-deoxyuridine with the formation of the corresponding pyrimidine base and ribose-1-phosphate.</text>
</comment>
<comment type="cofactor">
    <cofactor evidence="2">
        <name>K(+)</name>
        <dbReference type="ChEBI" id="CHEBI:29103"/>
    </cofactor>
</comment>
<dbReference type="Gene3D" id="3.40.1030.10">
    <property type="entry name" value="Nucleoside phosphorylase/phosphoribosyltransferase catalytic domain"/>
    <property type="match status" value="1"/>
</dbReference>
<dbReference type="Gene3D" id="3.90.1170.30">
    <property type="entry name" value="Pyrimidine nucleoside phosphorylase-like, C-terminal domain"/>
    <property type="match status" value="1"/>
</dbReference>
<dbReference type="GO" id="GO:0006206">
    <property type="term" value="P:pyrimidine nucleobase metabolic process"/>
    <property type="evidence" value="ECO:0007669"/>
    <property type="project" value="InterPro"/>
</dbReference>
<gene>
    <name evidence="15" type="primary">deoA</name>
    <name evidence="15" type="ORF">GCM10007096_13870</name>
</gene>
<proteinExistence type="inferred from homology"/>
<evidence type="ECO:0000256" key="6">
    <source>
        <dbReference type="ARBA" id="ARBA00011889"/>
    </source>
</evidence>
<dbReference type="Proteomes" id="UP000656813">
    <property type="component" value="Unassembled WGS sequence"/>
</dbReference>
<protein>
    <recommendedName>
        <fullName evidence="7">Pyrimidine-nucleoside phosphorylase</fullName>
        <ecNumber evidence="6">2.4.2.2</ecNumber>
    </recommendedName>
</protein>
<dbReference type="FunFam" id="1.20.970.10:FF:000002">
    <property type="entry name" value="Pyrimidine-nucleoside phosphorylase"/>
    <property type="match status" value="1"/>
</dbReference>
<dbReference type="FunFam" id="3.40.1030.10:FF:000003">
    <property type="entry name" value="Pyrimidine-nucleoside phosphorylase"/>
    <property type="match status" value="1"/>
</dbReference>
<evidence type="ECO:0000256" key="3">
    <source>
        <dbReference type="ARBA" id="ARBA00003877"/>
    </source>
</evidence>
<evidence type="ECO:0000259" key="14">
    <source>
        <dbReference type="SMART" id="SM00941"/>
    </source>
</evidence>
<organism evidence="15 16">
    <name type="scientific">Pullulanibacillus pueri</name>
    <dbReference type="NCBI Taxonomy" id="1437324"/>
    <lineage>
        <taxon>Bacteria</taxon>
        <taxon>Bacillati</taxon>
        <taxon>Bacillota</taxon>
        <taxon>Bacilli</taxon>
        <taxon>Bacillales</taxon>
        <taxon>Sporolactobacillaceae</taxon>
        <taxon>Pullulanibacillus</taxon>
    </lineage>
</organism>
<dbReference type="AlphaFoldDB" id="A0A8J2ZUX1"/>
<dbReference type="InterPro" id="IPR035902">
    <property type="entry name" value="Nuc_phospho_transferase"/>
</dbReference>
<dbReference type="PANTHER" id="PTHR10515:SF0">
    <property type="entry name" value="THYMIDINE PHOSPHORYLASE"/>
    <property type="match status" value="1"/>
</dbReference>
<dbReference type="InterPro" id="IPR018090">
    <property type="entry name" value="Pyrmidine_PPas_bac/euk"/>
</dbReference>
<evidence type="ECO:0000256" key="13">
    <source>
        <dbReference type="ARBA" id="ARBA00048525"/>
    </source>
</evidence>
<evidence type="ECO:0000313" key="16">
    <source>
        <dbReference type="Proteomes" id="UP000656813"/>
    </source>
</evidence>
<dbReference type="Pfam" id="PF00591">
    <property type="entry name" value="Glycos_transf_3"/>
    <property type="match status" value="1"/>
</dbReference>
<dbReference type="Gene3D" id="1.20.970.10">
    <property type="entry name" value="Transferase, Pyrimidine Nucleoside Phosphorylase, Chain C"/>
    <property type="match status" value="1"/>
</dbReference>
<name>A0A8J2ZUX1_9BACL</name>
<dbReference type="SUPFAM" id="SSF54680">
    <property type="entry name" value="Pyrimidine nucleoside phosphorylase C-terminal domain"/>
    <property type="match status" value="1"/>
</dbReference>
<dbReference type="InterPro" id="IPR017872">
    <property type="entry name" value="Pyrmidine_PPase_CS"/>
</dbReference>
<reference evidence="15" key="1">
    <citation type="journal article" date="2014" name="Int. J. Syst. Evol. Microbiol.">
        <title>Complete genome sequence of Corynebacterium casei LMG S-19264T (=DSM 44701T), isolated from a smear-ripened cheese.</title>
        <authorList>
            <consortium name="US DOE Joint Genome Institute (JGI-PGF)"/>
            <person name="Walter F."/>
            <person name="Albersmeier A."/>
            <person name="Kalinowski J."/>
            <person name="Ruckert C."/>
        </authorList>
    </citation>
    <scope>NUCLEOTIDE SEQUENCE</scope>
    <source>
        <strain evidence="15">CGMCC 1.12777</strain>
    </source>
</reference>
<keyword evidence="10" id="KW-0479">Metal-binding</keyword>
<reference evidence="15" key="2">
    <citation type="submission" date="2020-09" db="EMBL/GenBank/DDBJ databases">
        <authorList>
            <person name="Sun Q."/>
            <person name="Zhou Y."/>
        </authorList>
    </citation>
    <scope>NUCLEOTIDE SEQUENCE</scope>
    <source>
        <strain evidence="15">CGMCC 1.12777</strain>
    </source>
</reference>
<dbReference type="NCBIfam" id="NF004490">
    <property type="entry name" value="PRK05820.1"/>
    <property type="match status" value="1"/>
</dbReference>
<evidence type="ECO:0000313" key="15">
    <source>
        <dbReference type="EMBL" id="GGH79241.1"/>
    </source>
</evidence>
<evidence type="ECO:0000256" key="12">
    <source>
        <dbReference type="ARBA" id="ARBA00048453"/>
    </source>
</evidence>
<dbReference type="EMBL" id="BMFV01000008">
    <property type="protein sequence ID" value="GGH79241.1"/>
    <property type="molecule type" value="Genomic_DNA"/>
</dbReference>
<evidence type="ECO:0000256" key="10">
    <source>
        <dbReference type="ARBA" id="ARBA00022723"/>
    </source>
</evidence>
<comment type="catalytic activity">
    <reaction evidence="12">
        <text>uridine + phosphate = alpha-D-ribose 1-phosphate + uracil</text>
        <dbReference type="Rhea" id="RHEA:24388"/>
        <dbReference type="ChEBI" id="CHEBI:16704"/>
        <dbReference type="ChEBI" id="CHEBI:17568"/>
        <dbReference type="ChEBI" id="CHEBI:43474"/>
        <dbReference type="ChEBI" id="CHEBI:57720"/>
        <dbReference type="EC" id="2.4.2.2"/>
    </reaction>
</comment>
<dbReference type="GO" id="GO:0046872">
    <property type="term" value="F:metal ion binding"/>
    <property type="evidence" value="ECO:0007669"/>
    <property type="project" value="UniProtKB-KW"/>
</dbReference>
<evidence type="ECO:0000256" key="8">
    <source>
        <dbReference type="ARBA" id="ARBA00022676"/>
    </source>
</evidence>
<dbReference type="PROSITE" id="PS00647">
    <property type="entry name" value="THYMID_PHOSPHORYLASE"/>
    <property type="match status" value="1"/>
</dbReference>
<dbReference type="SUPFAM" id="SSF52418">
    <property type="entry name" value="Nucleoside phosphorylase/phosphoribosyltransferase catalytic domain"/>
    <property type="match status" value="1"/>
</dbReference>
<dbReference type="InterPro" id="IPR017459">
    <property type="entry name" value="Glycosyl_Trfase_fam3_N_dom"/>
</dbReference>
<accession>A0A8J2ZUX1</accession>